<dbReference type="InterPro" id="IPR029069">
    <property type="entry name" value="HotDog_dom_sf"/>
</dbReference>
<protein>
    <submittedName>
        <fullName evidence="2">MaoC-like protein</fullName>
    </submittedName>
</protein>
<reference evidence="2 3" key="1">
    <citation type="submission" date="2013-01" db="EMBL/GenBank/DDBJ databases">
        <authorList>
            <person name="Harkins D.M."/>
            <person name="Durkin A.S."/>
            <person name="Brinkac L.M."/>
            <person name="Haft D.H."/>
            <person name="Selengut J.D."/>
            <person name="Sanka R."/>
            <person name="DePew J."/>
            <person name="Purushe J."/>
            <person name="Matthias M.A."/>
            <person name="Vinetz J.M."/>
            <person name="Sutton G.G."/>
            <person name="Nierman W.C."/>
            <person name="Fouts D.E."/>
        </authorList>
    </citation>
    <scope>NUCLEOTIDE SEQUENCE [LARGE SCALE GENOMIC DNA]</scope>
    <source>
        <strain evidence="2 3">ZUN142</strain>
    </source>
</reference>
<organism evidence="2 3">
    <name type="scientific">Leptospira noguchii serovar Autumnalis str. ZUN142</name>
    <dbReference type="NCBI Taxonomy" id="1085540"/>
    <lineage>
        <taxon>Bacteria</taxon>
        <taxon>Pseudomonadati</taxon>
        <taxon>Spirochaetota</taxon>
        <taxon>Spirochaetia</taxon>
        <taxon>Leptospirales</taxon>
        <taxon>Leptospiraceae</taxon>
        <taxon>Leptospira</taxon>
    </lineage>
</organism>
<dbReference type="InterPro" id="IPR050965">
    <property type="entry name" value="UPF0336/Enoyl-CoA_hydratase"/>
</dbReference>
<name>M6UF36_9LEPT</name>
<proteinExistence type="predicted"/>
<dbReference type="Gene3D" id="3.10.129.10">
    <property type="entry name" value="Hotdog Thioesterase"/>
    <property type="match status" value="1"/>
</dbReference>
<dbReference type="PANTHER" id="PTHR43437:SF3">
    <property type="entry name" value="HYDROXYACYL-THIOESTER DEHYDRATASE TYPE 2, MITOCHONDRIAL"/>
    <property type="match status" value="1"/>
</dbReference>
<dbReference type="Pfam" id="PF01575">
    <property type="entry name" value="MaoC_dehydratas"/>
    <property type="match status" value="1"/>
</dbReference>
<dbReference type="Proteomes" id="UP000012153">
    <property type="component" value="Unassembled WGS sequence"/>
</dbReference>
<dbReference type="CDD" id="cd03449">
    <property type="entry name" value="R_hydratase"/>
    <property type="match status" value="1"/>
</dbReference>
<dbReference type="AlphaFoldDB" id="M6UF36"/>
<dbReference type="RefSeq" id="WP_004421440.1">
    <property type="nucleotide sequence ID" value="NZ_AHOP02000001.1"/>
</dbReference>
<comment type="caution">
    <text evidence="2">The sequence shown here is derived from an EMBL/GenBank/DDBJ whole genome shotgun (WGS) entry which is preliminary data.</text>
</comment>
<evidence type="ECO:0000313" key="2">
    <source>
        <dbReference type="EMBL" id="EMO43155.1"/>
    </source>
</evidence>
<dbReference type="GO" id="GO:0006633">
    <property type="term" value="P:fatty acid biosynthetic process"/>
    <property type="evidence" value="ECO:0007669"/>
    <property type="project" value="TreeGrafter"/>
</dbReference>
<feature type="domain" description="MaoC-like" evidence="1">
    <location>
        <begin position="7"/>
        <end position="109"/>
    </location>
</feature>
<dbReference type="EMBL" id="AHOP02000001">
    <property type="protein sequence ID" value="EMO43155.1"/>
    <property type="molecule type" value="Genomic_DNA"/>
</dbReference>
<gene>
    <name evidence="2" type="ORF">LEP1GSC186_2487</name>
</gene>
<dbReference type="SUPFAM" id="SSF54637">
    <property type="entry name" value="Thioesterase/thiol ester dehydrase-isomerase"/>
    <property type="match status" value="1"/>
</dbReference>
<sequence>MKENDAFEEEVIFSQEDVRKYADMSGDYNPIHFDSEYTKKTIFKFPIMHGLIGASAFSRILGTIFPGEGTIYRKQSLNFIQPMFVEQKYKVILKIMEIDSIKGSARIETKIINLEGSVVLSGEAIVYNEKFKFG</sequence>
<dbReference type="InterPro" id="IPR002539">
    <property type="entry name" value="MaoC-like_dom"/>
</dbReference>
<evidence type="ECO:0000313" key="3">
    <source>
        <dbReference type="Proteomes" id="UP000012153"/>
    </source>
</evidence>
<dbReference type="PANTHER" id="PTHR43437">
    <property type="entry name" value="HYDROXYACYL-THIOESTER DEHYDRATASE TYPE 2, MITOCHONDRIAL-RELATED"/>
    <property type="match status" value="1"/>
</dbReference>
<accession>M6UF36</accession>
<dbReference type="GO" id="GO:0019171">
    <property type="term" value="F:(3R)-hydroxyacyl-[acyl-carrier-protein] dehydratase activity"/>
    <property type="evidence" value="ECO:0007669"/>
    <property type="project" value="TreeGrafter"/>
</dbReference>
<evidence type="ECO:0000259" key="1">
    <source>
        <dbReference type="Pfam" id="PF01575"/>
    </source>
</evidence>